<dbReference type="SUPFAM" id="SSF56317">
    <property type="entry name" value="Carbon-nitrogen hydrolase"/>
    <property type="match status" value="1"/>
</dbReference>
<dbReference type="Proteomes" id="UP000250796">
    <property type="component" value="Chromosome MESINF"/>
</dbReference>
<dbReference type="GO" id="GO:0042158">
    <property type="term" value="P:lipoprotein biosynthetic process"/>
    <property type="evidence" value="ECO:0007669"/>
    <property type="project" value="UniProtKB-UniRule"/>
</dbReference>
<comment type="pathway">
    <text evidence="8">Protein modification; lipoprotein biosynthesis (N-acyl transfer).</text>
</comment>
<dbReference type="UniPathway" id="UPA00666"/>
<dbReference type="Gene3D" id="3.40.50.720">
    <property type="entry name" value="NAD(P)-binding Rossmann-like Domain"/>
    <property type="match status" value="1"/>
</dbReference>
<reference evidence="10 11" key="1">
    <citation type="submission" date="2017-01" db="EMBL/GenBank/DDBJ databases">
        <authorList>
            <person name="Erauso G."/>
        </authorList>
    </citation>
    <scope>NUCLEOTIDE SEQUENCE [LARGE SCALE GENOMIC DNA]</scope>
    <source>
        <strain evidence="10">MESINF1</strain>
    </source>
</reference>
<comment type="subcellular location">
    <subcellularLocation>
        <location evidence="1 8">Cell membrane</location>
        <topology evidence="1 8">Multi-pass membrane protein</topology>
    </subcellularLocation>
</comment>
<evidence type="ECO:0000256" key="5">
    <source>
        <dbReference type="ARBA" id="ARBA00022989"/>
    </source>
</evidence>
<dbReference type="RefSeq" id="WP_231936751.1">
    <property type="nucleotide sequence ID" value="NZ_LS974202.1"/>
</dbReference>
<dbReference type="InterPro" id="IPR003010">
    <property type="entry name" value="C-N_Hydrolase"/>
</dbReference>
<evidence type="ECO:0000313" key="10">
    <source>
        <dbReference type="EMBL" id="SSC13872.1"/>
    </source>
</evidence>
<evidence type="ECO:0000256" key="7">
    <source>
        <dbReference type="ARBA" id="ARBA00023315"/>
    </source>
</evidence>
<protein>
    <recommendedName>
        <fullName evidence="8">Apolipoprotein N-acyltransferase</fullName>
        <shortName evidence="8">ALP N-acyltransferase</shortName>
        <ecNumber evidence="8">2.3.1.269</ecNumber>
    </recommendedName>
</protein>
<feature type="transmembrane region" description="Helical" evidence="8">
    <location>
        <begin position="44"/>
        <end position="61"/>
    </location>
</feature>
<feature type="transmembrane region" description="Helical" evidence="8">
    <location>
        <begin position="191"/>
        <end position="212"/>
    </location>
</feature>
<comment type="function">
    <text evidence="8">Catalyzes the phospholipid dependent N-acylation of the N-terminal cysteine of apolipoprotein, the last step in lipoprotein maturation.</text>
</comment>
<comment type="similarity">
    <text evidence="8">Belongs to the CN hydrolase family. Apolipoprotein N-acyltransferase subfamily.</text>
</comment>
<feature type="transmembrane region" description="Helical" evidence="8">
    <location>
        <begin position="116"/>
        <end position="136"/>
    </location>
</feature>
<evidence type="ECO:0000256" key="4">
    <source>
        <dbReference type="ARBA" id="ARBA00022692"/>
    </source>
</evidence>
<sequence length="636" mass="71141">MKLILLSALLTALSMPGMLWGYLIWIALIPFFLGMRSSRPLGGALKAFLFGFAYLMITHYWELPVLALNVPEVLDSFPNFIGVVVYVLMCLVIAVPFAGFGFVYSIFWSFFQTRKFTGALFAASLFTVFEGLRELGPLGFTNGRLSDALLNSQLGISQLLALGGPLLLVFVVVLVNHYLADLCTRRKGGRISLLVTAVAMVALVNALIQSAIPLRPTDESSEKTLYALQTNISQQLKYYAPPEETLKVVLMGLEEIPEGSTVIMPEATFMSDIRITPTGARLVELAQERNLEILVGFPIYNGENYNQVRFVNGDGFSGEFYAKVKLTPFVEFLPWPKIFGAFEFLKFLDYFDAGEEFAVFSVDGHEIGAQICFDSLYSEVARNLTLNGAGIIVISTNDGWFNIETALQQHFSKGIARAIENRRYVLQVSNTGITAIIDPYGRVLKRLPTINEVNTEYVIGAFQYLPGTQITPYTRFGNWFFFFSLVLGIAIAILGGVFPVKHEDDAKEILSTFKRIVVVGFSKNPDKPSNNVPMYLKEKGYEIIPVNPTMEEYEGMKVYPDLKSVIADGMNLEAVEIFRPSAEAEEIAIEAIELGARAVWLQKDIRSEKARKLASERSVLYVEDKCMYVEHRRFFT</sequence>
<keyword evidence="6 8" id="KW-0472">Membrane</keyword>
<evidence type="ECO:0000256" key="3">
    <source>
        <dbReference type="ARBA" id="ARBA00022679"/>
    </source>
</evidence>
<feature type="transmembrane region" description="Helical" evidence="8">
    <location>
        <begin position="6"/>
        <end position="32"/>
    </location>
</feature>
<evidence type="ECO:0000259" key="9">
    <source>
        <dbReference type="PROSITE" id="PS50263"/>
    </source>
</evidence>
<dbReference type="InterPro" id="IPR036526">
    <property type="entry name" value="C-N_Hydrolase_sf"/>
</dbReference>
<dbReference type="GO" id="GO:0016410">
    <property type="term" value="F:N-acyltransferase activity"/>
    <property type="evidence" value="ECO:0007669"/>
    <property type="project" value="UniProtKB-UniRule"/>
</dbReference>
<evidence type="ECO:0000256" key="2">
    <source>
        <dbReference type="ARBA" id="ARBA00022475"/>
    </source>
</evidence>
<evidence type="ECO:0000256" key="1">
    <source>
        <dbReference type="ARBA" id="ARBA00004651"/>
    </source>
</evidence>
<keyword evidence="2 8" id="KW-1003">Cell membrane</keyword>
<dbReference type="PROSITE" id="PS50263">
    <property type="entry name" value="CN_HYDROLASE"/>
    <property type="match status" value="1"/>
</dbReference>
<keyword evidence="3 8" id="KW-0808">Transferase</keyword>
<dbReference type="InterPro" id="IPR003781">
    <property type="entry name" value="CoA-bd"/>
</dbReference>
<dbReference type="EC" id="2.3.1.269" evidence="8"/>
<dbReference type="PANTHER" id="PTHR38686:SF1">
    <property type="entry name" value="APOLIPOPROTEIN N-ACYLTRANSFERASE"/>
    <property type="match status" value="1"/>
</dbReference>
<dbReference type="SMART" id="SM00881">
    <property type="entry name" value="CoA_binding"/>
    <property type="match status" value="1"/>
</dbReference>
<dbReference type="Gene3D" id="3.60.110.10">
    <property type="entry name" value="Carbon-nitrogen hydrolase"/>
    <property type="match status" value="1"/>
</dbReference>
<proteinExistence type="inferred from homology"/>
<keyword evidence="10" id="KW-0449">Lipoprotein</keyword>
<name>A0A7Z7PRV7_9BACT</name>
<evidence type="ECO:0000256" key="8">
    <source>
        <dbReference type="HAMAP-Rule" id="MF_01148"/>
    </source>
</evidence>
<dbReference type="NCBIfam" id="TIGR00546">
    <property type="entry name" value="lnt"/>
    <property type="match status" value="1"/>
</dbReference>
<dbReference type="EMBL" id="LS974202">
    <property type="protein sequence ID" value="SSC13872.1"/>
    <property type="molecule type" value="Genomic_DNA"/>
</dbReference>
<feature type="transmembrane region" description="Helical" evidence="8">
    <location>
        <begin position="156"/>
        <end position="179"/>
    </location>
</feature>
<dbReference type="SUPFAM" id="SSF51735">
    <property type="entry name" value="NAD(P)-binding Rossmann-fold domains"/>
    <property type="match status" value="1"/>
</dbReference>
<feature type="transmembrane region" description="Helical" evidence="8">
    <location>
        <begin position="81"/>
        <end position="104"/>
    </location>
</feature>
<dbReference type="KEGG" id="minf:MESINF_2432"/>
<dbReference type="GO" id="GO:0005886">
    <property type="term" value="C:plasma membrane"/>
    <property type="evidence" value="ECO:0007669"/>
    <property type="project" value="UniProtKB-SubCell"/>
</dbReference>
<dbReference type="PANTHER" id="PTHR38686">
    <property type="entry name" value="APOLIPOPROTEIN N-ACYLTRANSFERASE"/>
    <property type="match status" value="1"/>
</dbReference>
<evidence type="ECO:0000256" key="6">
    <source>
        <dbReference type="ARBA" id="ARBA00023136"/>
    </source>
</evidence>
<feature type="domain" description="CN hydrolase" evidence="9">
    <location>
        <begin position="228"/>
        <end position="460"/>
    </location>
</feature>
<accession>A0A7Z7PRV7</accession>
<dbReference type="InterPro" id="IPR045378">
    <property type="entry name" value="LNT_N"/>
</dbReference>
<keyword evidence="5 8" id="KW-1133">Transmembrane helix</keyword>
<dbReference type="CDD" id="cd07571">
    <property type="entry name" value="ALP_N-acyl_transferase"/>
    <property type="match status" value="1"/>
</dbReference>
<organism evidence="10 11">
    <name type="scientific">Mesotoga infera</name>
    <dbReference type="NCBI Taxonomy" id="1236046"/>
    <lineage>
        <taxon>Bacteria</taxon>
        <taxon>Thermotogati</taxon>
        <taxon>Thermotogota</taxon>
        <taxon>Thermotogae</taxon>
        <taxon>Kosmotogales</taxon>
        <taxon>Kosmotogaceae</taxon>
        <taxon>Mesotoga</taxon>
    </lineage>
</organism>
<dbReference type="InterPro" id="IPR004563">
    <property type="entry name" value="Apolipo_AcylTrfase"/>
</dbReference>
<dbReference type="InterPro" id="IPR036291">
    <property type="entry name" value="NAD(P)-bd_dom_sf"/>
</dbReference>
<comment type="catalytic activity">
    <reaction evidence="8">
        <text>N-terminal S-1,2-diacyl-sn-glyceryl-L-cysteinyl-[lipoprotein] + a glycerophospholipid = N-acyl-S-1,2-diacyl-sn-glyceryl-L-cysteinyl-[lipoprotein] + a 2-acyl-sn-glycero-3-phospholipid + H(+)</text>
        <dbReference type="Rhea" id="RHEA:48228"/>
        <dbReference type="Rhea" id="RHEA-COMP:14681"/>
        <dbReference type="Rhea" id="RHEA-COMP:14684"/>
        <dbReference type="ChEBI" id="CHEBI:15378"/>
        <dbReference type="ChEBI" id="CHEBI:136912"/>
        <dbReference type="ChEBI" id="CHEBI:140656"/>
        <dbReference type="ChEBI" id="CHEBI:140657"/>
        <dbReference type="ChEBI" id="CHEBI:140660"/>
        <dbReference type="EC" id="2.3.1.269"/>
    </reaction>
</comment>
<keyword evidence="4 8" id="KW-0812">Transmembrane</keyword>
<dbReference type="AlphaFoldDB" id="A0A7Z7PRV7"/>
<dbReference type="Pfam" id="PF13380">
    <property type="entry name" value="CoA_binding_2"/>
    <property type="match status" value="1"/>
</dbReference>
<dbReference type="Pfam" id="PF20154">
    <property type="entry name" value="LNT_N"/>
    <property type="match status" value="1"/>
</dbReference>
<evidence type="ECO:0000313" key="11">
    <source>
        <dbReference type="Proteomes" id="UP000250796"/>
    </source>
</evidence>
<gene>
    <name evidence="8" type="primary">lnt</name>
    <name evidence="10" type="ORF">MESINF_2432</name>
</gene>
<keyword evidence="7 8" id="KW-0012">Acyltransferase</keyword>
<dbReference type="Pfam" id="PF00795">
    <property type="entry name" value="CN_hydrolase"/>
    <property type="match status" value="1"/>
</dbReference>
<keyword evidence="11" id="KW-1185">Reference proteome</keyword>
<dbReference type="HAMAP" id="MF_01148">
    <property type="entry name" value="Lnt"/>
    <property type="match status" value="1"/>
</dbReference>
<feature type="transmembrane region" description="Helical" evidence="8">
    <location>
        <begin position="479"/>
        <end position="500"/>
    </location>
</feature>